<dbReference type="AlphaFoldDB" id="A0A4Z0GND6"/>
<evidence type="ECO:0000313" key="2">
    <source>
        <dbReference type="EMBL" id="TGA97834.1"/>
    </source>
</evidence>
<feature type="transmembrane region" description="Helical" evidence="1">
    <location>
        <begin position="37"/>
        <end position="58"/>
    </location>
</feature>
<name>A0A4Z0GND6_9BACL</name>
<feature type="transmembrane region" description="Helical" evidence="1">
    <location>
        <begin position="12"/>
        <end position="31"/>
    </location>
</feature>
<protein>
    <submittedName>
        <fullName evidence="2">Uncharacterized protein</fullName>
    </submittedName>
</protein>
<gene>
    <name evidence="2" type="ORF">E4665_10575</name>
</gene>
<evidence type="ECO:0000256" key="1">
    <source>
        <dbReference type="SAM" id="Phobius"/>
    </source>
</evidence>
<comment type="caution">
    <text evidence="2">The sequence shown here is derived from an EMBL/GenBank/DDBJ whole genome shotgun (WGS) entry which is preliminary data.</text>
</comment>
<accession>A0A4Z0GND6</accession>
<evidence type="ECO:0000313" key="3">
    <source>
        <dbReference type="Proteomes" id="UP000298347"/>
    </source>
</evidence>
<sequence length="61" mass="6995">MFQTIGQLTLKLMVFAGQWLLFHWVLNLTPFPQMNQGTSLLSLIIVTFAALFSTVIVFHNR</sequence>
<reference evidence="2 3" key="1">
    <citation type="journal article" date="2015" name="Int. J. Syst. Evol. Microbiol.">
        <title>Sporolactobacillus shoreae sp. nov. and Sporolactobacillus spathodeae sp. nov., two spore-forming lactic acid bacteria isolated from tree barks in Thailand.</title>
        <authorList>
            <person name="Thamacharoensuk T."/>
            <person name="Kitahara M."/>
            <person name="Ohkuma M."/>
            <person name="Thongchul N."/>
            <person name="Tanasupawat S."/>
        </authorList>
    </citation>
    <scope>NUCLEOTIDE SEQUENCE [LARGE SCALE GENOMIC DNA]</scope>
    <source>
        <strain evidence="2 3">BK92</strain>
    </source>
</reference>
<keyword evidence="1" id="KW-0812">Transmembrane</keyword>
<keyword evidence="3" id="KW-1185">Reference proteome</keyword>
<dbReference type="EMBL" id="SRJD01000011">
    <property type="protein sequence ID" value="TGA97834.1"/>
    <property type="molecule type" value="Genomic_DNA"/>
</dbReference>
<dbReference type="RefSeq" id="WP_135348766.1">
    <property type="nucleotide sequence ID" value="NZ_SRJD01000011.1"/>
</dbReference>
<proteinExistence type="predicted"/>
<keyword evidence="1" id="KW-0472">Membrane</keyword>
<organism evidence="2 3">
    <name type="scientific">Sporolactobacillus shoreae</name>
    <dbReference type="NCBI Taxonomy" id="1465501"/>
    <lineage>
        <taxon>Bacteria</taxon>
        <taxon>Bacillati</taxon>
        <taxon>Bacillota</taxon>
        <taxon>Bacilli</taxon>
        <taxon>Bacillales</taxon>
        <taxon>Sporolactobacillaceae</taxon>
        <taxon>Sporolactobacillus</taxon>
    </lineage>
</organism>
<keyword evidence="1" id="KW-1133">Transmembrane helix</keyword>
<dbReference type="OrthoDB" id="9905307at2"/>
<dbReference type="Proteomes" id="UP000298347">
    <property type="component" value="Unassembled WGS sequence"/>
</dbReference>